<dbReference type="InterPro" id="IPR002347">
    <property type="entry name" value="SDR_fam"/>
</dbReference>
<dbReference type="Pfam" id="PF13561">
    <property type="entry name" value="adh_short_C2"/>
    <property type="match status" value="1"/>
</dbReference>
<dbReference type="Proteomes" id="UP000232003">
    <property type="component" value="Plasmid pNFSY08"/>
</dbReference>
<gene>
    <name evidence="1" type="ORF">COO91_10741</name>
</gene>
<accession>A0A2K8TA22</accession>
<geneLocation type="plasmid" evidence="2">
    <name>pnfsy08</name>
</geneLocation>
<keyword evidence="2" id="KW-1185">Reference proteome</keyword>
<organism evidence="1 2">
    <name type="scientific">Nostoc flagelliforme CCNUN1</name>
    <dbReference type="NCBI Taxonomy" id="2038116"/>
    <lineage>
        <taxon>Bacteria</taxon>
        <taxon>Bacillati</taxon>
        <taxon>Cyanobacteriota</taxon>
        <taxon>Cyanophyceae</taxon>
        <taxon>Nostocales</taxon>
        <taxon>Nostocaceae</taxon>
        <taxon>Nostoc</taxon>
    </lineage>
</organism>
<dbReference type="EMBL" id="CP024793">
    <property type="protein sequence ID" value="AUB44512.1"/>
    <property type="molecule type" value="Genomic_DNA"/>
</dbReference>
<dbReference type="SUPFAM" id="SSF51735">
    <property type="entry name" value="NAD(P)-binding Rossmann-fold domains"/>
    <property type="match status" value="1"/>
</dbReference>
<dbReference type="Gene3D" id="3.40.50.720">
    <property type="entry name" value="NAD(P)-binding Rossmann-like Domain"/>
    <property type="match status" value="1"/>
</dbReference>
<protein>
    <recommendedName>
        <fullName evidence="3">NAD(P)-dependent dehydrogenase, short-chain alcohol dehydrogenase family</fullName>
    </recommendedName>
</protein>
<dbReference type="InterPro" id="IPR036291">
    <property type="entry name" value="NAD(P)-bd_dom_sf"/>
</dbReference>
<reference evidence="1 2" key="1">
    <citation type="submission" date="2017-11" db="EMBL/GenBank/DDBJ databases">
        <title>Complete genome of a free-living desiccation-tolerant cyanobacterium and its photosynthetic adaptation to extreme terrestrial habitat.</title>
        <authorList>
            <person name="Shang J."/>
        </authorList>
    </citation>
    <scope>NUCLEOTIDE SEQUENCE [LARGE SCALE GENOMIC DNA]</scope>
    <source>
        <strain evidence="1 2">CCNUN1</strain>
        <plasmid evidence="2">pnfsy08</plasmid>
    </source>
</reference>
<sequence length="41" mass="4514">MFREFRRSDEKIAQAVIFLCSDAGSYITGQPLAIDGGYTVS</sequence>
<dbReference type="KEGG" id="nfl:COO91_10741"/>
<evidence type="ECO:0000313" key="2">
    <source>
        <dbReference type="Proteomes" id="UP000232003"/>
    </source>
</evidence>
<keyword evidence="1" id="KW-0614">Plasmid</keyword>
<dbReference type="AlphaFoldDB" id="A0A2K8TA22"/>
<evidence type="ECO:0000313" key="1">
    <source>
        <dbReference type="EMBL" id="AUB44512.1"/>
    </source>
</evidence>
<evidence type="ECO:0008006" key="3">
    <source>
        <dbReference type="Google" id="ProtNLM"/>
    </source>
</evidence>
<name>A0A2K8TA22_9NOSO</name>
<proteinExistence type="predicted"/>